<dbReference type="Proteomes" id="UP000242847">
    <property type="component" value="Unassembled WGS sequence"/>
</dbReference>
<keyword evidence="1" id="KW-0805">Transcription regulation</keyword>
<name>A0A1S8DAD5_9GAMM</name>
<dbReference type="OrthoDB" id="116240at2"/>
<dbReference type="SUPFAM" id="SSF46689">
    <property type="entry name" value="Homeodomain-like"/>
    <property type="match status" value="1"/>
</dbReference>
<dbReference type="EMBL" id="MUBC01000090">
    <property type="protein sequence ID" value="ONM42374.1"/>
    <property type="molecule type" value="Genomic_DNA"/>
</dbReference>
<dbReference type="InterPro" id="IPR054156">
    <property type="entry name" value="YxaF_TetR_C"/>
</dbReference>
<dbReference type="GO" id="GO:0003677">
    <property type="term" value="F:DNA binding"/>
    <property type="evidence" value="ECO:0007669"/>
    <property type="project" value="UniProtKB-UniRule"/>
</dbReference>
<accession>A0A1S8DAD5</accession>
<dbReference type="InterPro" id="IPR001647">
    <property type="entry name" value="HTH_TetR"/>
</dbReference>
<organism evidence="6 7">
    <name type="scientific">Halopseudomonas pachastrellae</name>
    <dbReference type="NCBI Taxonomy" id="254161"/>
    <lineage>
        <taxon>Bacteria</taxon>
        <taxon>Pseudomonadati</taxon>
        <taxon>Pseudomonadota</taxon>
        <taxon>Gammaproteobacteria</taxon>
        <taxon>Pseudomonadales</taxon>
        <taxon>Pseudomonadaceae</taxon>
        <taxon>Halopseudomonas</taxon>
    </lineage>
</organism>
<dbReference type="SUPFAM" id="SSF48498">
    <property type="entry name" value="Tetracyclin repressor-like, C-terminal domain"/>
    <property type="match status" value="1"/>
</dbReference>
<dbReference type="Pfam" id="PF00440">
    <property type="entry name" value="TetR_N"/>
    <property type="match status" value="1"/>
</dbReference>
<evidence type="ECO:0000259" key="5">
    <source>
        <dbReference type="PROSITE" id="PS50977"/>
    </source>
</evidence>
<evidence type="ECO:0000256" key="2">
    <source>
        <dbReference type="ARBA" id="ARBA00023125"/>
    </source>
</evidence>
<sequence length="197" mass="21138">MSKEDSRKILVKTMQSALQSKGLHGVGLSEILKTAGLPKGSLYYHFPGGKEELALAAIANAEQEMARFLEQVFARFDDPLDALAAWIDSALQRIAASRFKLGCPLAAAALDCSPDDTDLLLALHGAFTNLRDQLAAHISRAGFPSDAATDLAVLVLTSYEGGLMMARAAGSTDPIERAFRALLSHVRLQQKELAHGH</sequence>
<proteinExistence type="predicted"/>
<dbReference type="PANTHER" id="PTHR47506:SF3">
    <property type="entry name" value="HTH-TYPE TRANSCRIPTIONAL REGULATOR LMRA"/>
    <property type="match status" value="1"/>
</dbReference>
<reference evidence="6 7" key="1">
    <citation type="submission" date="2017-01" db="EMBL/GenBank/DDBJ databases">
        <title>Draft genome sequence of Pseudomonas pachastrellae type strain CCUG 46540T from a deep sea.</title>
        <authorList>
            <person name="Gomila M."/>
            <person name="Mulet M."/>
            <person name="Lalucat J."/>
            <person name="Garcia-Valdes E."/>
        </authorList>
    </citation>
    <scope>NUCLEOTIDE SEQUENCE [LARGE SCALE GENOMIC DNA]</scope>
    <source>
        <strain evidence="6 7">CCUG 46540</strain>
    </source>
</reference>
<dbReference type="Pfam" id="PF21993">
    <property type="entry name" value="TetR_C_13_2"/>
    <property type="match status" value="1"/>
</dbReference>
<evidence type="ECO:0000256" key="1">
    <source>
        <dbReference type="ARBA" id="ARBA00023015"/>
    </source>
</evidence>
<dbReference type="InterPro" id="IPR036271">
    <property type="entry name" value="Tet_transcr_reg_TetR-rel_C_sf"/>
</dbReference>
<comment type="caution">
    <text evidence="6">The sequence shown here is derived from an EMBL/GenBank/DDBJ whole genome shotgun (WGS) entry which is preliminary data.</text>
</comment>
<gene>
    <name evidence="6" type="ORF">BXT89_18360</name>
</gene>
<dbReference type="InterPro" id="IPR009057">
    <property type="entry name" value="Homeodomain-like_sf"/>
</dbReference>
<dbReference type="Gene3D" id="1.10.357.10">
    <property type="entry name" value="Tetracycline Repressor, domain 2"/>
    <property type="match status" value="1"/>
</dbReference>
<evidence type="ECO:0000313" key="7">
    <source>
        <dbReference type="Proteomes" id="UP000242847"/>
    </source>
</evidence>
<dbReference type="PANTHER" id="PTHR47506">
    <property type="entry name" value="TRANSCRIPTIONAL REGULATORY PROTEIN"/>
    <property type="match status" value="1"/>
</dbReference>
<dbReference type="RefSeq" id="WP_083729479.1">
    <property type="nucleotide sequence ID" value="NZ_FOUD01000003.1"/>
</dbReference>
<evidence type="ECO:0000256" key="4">
    <source>
        <dbReference type="PROSITE-ProRule" id="PRU00335"/>
    </source>
</evidence>
<dbReference type="AlphaFoldDB" id="A0A1S8DAD5"/>
<keyword evidence="2 4" id="KW-0238">DNA-binding</keyword>
<protein>
    <recommendedName>
        <fullName evidence="5">HTH tetR-type domain-containing protein</fullName>
    </recommendedName>
</protein>
<keyword evidence="7" id="KW-1185">Reference proteome</keyword>
<dbReference type="PROSITE" id="PS50977">
    <property type="entry name" value="HTH_TETR_2"/>
    <property type="match status" value="1"/>
</dbReference>
<dbReference type="STRING" id="254161.SAMN05216256_103201"/>
<feature type="DNA-binding region" description="H-T-H motif" evidence="4">
    <location>
        <begin position="27"/>
        <end position="46"/>
    </location>
</feature>
<keyword evidence="3" id="KW-0804">Transcription</keyword>
<evidence type="ECO:0000256" key="3">
    <source>
        <dbReference type="ARBA" id="ARBA00023163"/>
    </source>
</evidence>
<feature type="domain" description="HTH tetR-type" evidence="5">
    <location>
        <begin position="4"/>
        <end position="64"/>
    </location>
</feature>
<evidence type="ECO:0000313" key="6">
    <source>
        <dbReference type="EMBL" id="ONM42374.1"/>
    </source>
</evidence>